<dbReference type="GO" id="GO:0006338">
    <property type="term" value="P:chromatin remodeling"/>
    <property type="evidence" value="ECO:0007669"/>
    <property type="project" value="TreeGrafter"/>
</dbReference>
<dbReference type="Pfam" id="PF17981">
    <property type="entry name" value="ADD_ATRX"/>
    <property type="match status" value="1"/>
</dbReference>
<evidence type="ECO:0000256" key="4">
    <source>
        <dbReference type="ARBA" id="ARBA00022741"/>
    </source>
</evidence>
<evidence type="ECO:0000256" key="2">
    <source>
        <dbReference type="ARBA" id="ARBA00007025"/>
    </source>
</evidence>
<keyword evidence="10" id="KW-0238">DNA-binding</keyword>
<reference evidence="15" key="1">
    <citation type="submission" date="2022-08" db="UniProtKB">
        <authorList>
            <consortium name="EnsemblMetazoa"/>
        </authorList>
    </citation>
    <scope>IDENTIFICATION</scope>
    <source>
        <strain evidence="15">EBRO</strain>
    </source>
</reference>
<keyword evidence="4" id="KW-0547">Nucleotide-binding</keyword>
<evidence type="ECO:0000256" key="13">
    <source>
        <dbReference type="ARBA" id="ARBA00047995"/>
    </source>
</evidence>
<dbReference type="PANTHER" id="PTHR46357:SF1">
    <property type="entry name" value="TRANSCRIPTIONAL REGULATOR ATRX"/>
    <property type="match status" value="1"/>
</dbReference>
<keyword evidence="9" id="KW-0067">ATP-binding</keyword>
<dbReference type="GO" id="GO:0005634">
    <property type="term" value="C:nucleus"/>
    <property type="evidence" value="ECO:0007669"/>
    <property type="project" value="UniProtKB-SubCell"/>
</dbReference>
<dbReference type="InterPro" id="IPR052131">
    <property type="entry name" value="ATRX_domain-containing"/>
</dbReference>
<evidence type="ECO:0000256" key="6">
    <source>
        <dbReference type="ARBA" id="ARBA00022771"/>
    </source>
</evidence>
<dbReference type="PROSITE" id="PS51533">
    <property type="entry name" value="ADD"/>
    <property type="match status" value="1"/>
</dbReference>
<dbReference type="GO" id="GO:0031297">
    <property type="term" value="P:replication fork processing"/>
    <property type="evidence" value="ECO:0007669"/>
    <property type="project" value="TreeGrafter"/>
</dbReference>
<sequence>MPEEYYDEDGFRLSFESDTDPEEKQYFMRLFPNVSKVAERKIHCTSCQTHIGTAPMSVAIIRMHPVLRVTHCRSCHAFYNSGEFDKGEDGSELYCRWCGQGGEVYCCSNCPYVFCKSCILKNLSRSCVQDIARNENWNCFGCAPKIMWHLRAQHWALMNFIEKQKNSPIQQPILQMLRGLVNAPHPNNSLGSHRKDFEEKLLGCVEACNHIIIKIHTLTQSNSFKAIRNTRDLKELFIHLSYLITYGIGRFNTLHERCVEDVKKMGFTKPSDFVMMGEKINNRNPDDSEDDDDCEIVEENTTVIQVDSDDEAVAGSLFIKGAGSRFLTKRIARNVAGVNIRGRKPG</sequence>
<evidence type="ECO:0000259" key="14">
    <source>
        <dbReference type="PROSITE" id="PS51533"/>
    </source>
</evidence>
<accession>A0A182IRE3</accession>
<dbReference type="GO" id="GO:0005721">
    <property type="term" value="C:pericentric heterochromatin"/>
    <property type="evidence" value="ECO:0007669"/>
    <property type="project" value="TreeGrafter"/>
</dbReference>
<protein>
    <recommendedName>
        <fullName evidence="14">PHD-type domain-containing protein</fullName>
    </recommendedName>
</protein>
<dbReference type="InterPro" id="IPR013083">
    <property type="entry name" value="Znf_RING/FYVE/PHD"/>
</dbReference>
<dbReference type="VEuPathDB" id="VectorBase:AATE004049"/>
<comment type="similarity">
    <text evidence="2">Belongs to the SNF2/RAD54 helicase family.</text>
</comment>
<keyword evidence="11" id="KW-0234">DNA repair</keyword>
<organism evidence="15">
    <name type="scientific">Anopheles atroparvus</name>
    <name type="common">European mosquito</name>
    <dbReference type="NCBI Taxonomy" id="41427"/>
    <lineage>
        <taxon>Eukaryota</taxon>
        <taxon>Metazoa</taxon>
        <taxon>Ecdysozoa</taxon>
        <taxon>Arthropoda</taxon>
        <taxon>Hexapoda</taxon>
        <taxon>Insecta</taxon>
        <taxon>Pterygota</taxon>
        <taxon>Neoptera</taxon>
        <taxon>Endopterygota</taxon>
        <taxon>Diptera</taxon>
        <taxon>Nematocera</taxon>
        <taxon>Culicoidea</taxon>
        <taxon>Culicidae</taxon>
        <taxon>Anophelinae</taxon>
        <taxon>Anopheles</taxon>
    </lineage>
</organism>
<feature type="domain" description="PHD-type" evidence="14">
    <location>
        <begin position="32"/>
        <end position="170"/>
    </location>
</feature>
<dbReference type="STRING" id="41427.A0A182IRE3"/>
<dbReference type="CDD" id="cd11726">
    <property type="entry name" value="ADDz_ATRX"/>
    <property type="match status" value="1"/>
</dbReference>
<dbReference type="InterPro" id="IPR041430">
    <property type="entry name" value="ADD_ATRX"/>
</dbReference>
<dbReference type="GO" id="GO:0008270">
    <property type="term" value="F:zinc ion binding"/>
    <property type="evidence" value="ECO:0007669"/>
    <property type="project" value="UniProtKB-KW"/>
</dbReference>
<evidence type="ECO:0000256" key="7">
    <source>
        <dbReference type="ARBA" id="ARBA00022801"/>
    </source>
</evidence>
<evidence type="ECO:0000256" key="5">
    <source>
        <dbReference type="ARBA" id="ARBA00022763"/>
    </source>
</evidence>
<evidence type="ECO:0000313" key="15">
    <source>
        <dbReference type="EnsemblMetazoa" id="AATE004049-PA.1"/>
    </source>
</evidence>
<dbReference type="GO" id="GO:0006281">
    <property type="term" value="P:DNA repair"/>
    <property type="evidence" value="ECO:0007669"/>
    <property type="project" value="UniProtKB-KW"/>
</dbReference>
<keyword evidence="12" id="KW-0539">Nucleus</keyword>
<dbReference type="InterPro" id="IPR025766">
    <property type="entry name" value="ADD"/>
</dbReference>
<comment type="catalytic activity">
    <reaction evidence="13">
        <text>ATP + H2O = ADP + phosphate + H(+)</text>
        <dbReference type="Rhea" id="RHEA:13065"/>
        <dbReference type="ChEBI" id="CHEBI:15377"/>
        <dbReference type="ChEBI" id="CHEBI:15378"/>
        <dbReference type="ChEBI" id="CHEBI:30616"/>
        <dbReference type="ChEBI" id="CHEBI:43474"/>
        <dbReference type="ChEBI" id="CHEBI:456216"/>
        <dbReference type="EC" id="3.6.4.12"/>
    </reaction>
</comment>
<dbReference type="EnsemblMetazoa" id="AATE004049-RA">
    <property type="protein sequence ID" value="AATE004049-PA.1"/>
    <property type="gene ID" value="AATE004049"/>
</dbReference>
<proteinExistence type="inferred from homology"/>
<dbReference type="InterPro" id="IPR011011">
    <property type="entry name" value="Znf_FYVE_PHD"/>
</dbReference>
<keyword evidence="5" id="KW-0227">DNA damage</keyword>
<dbReference type="GO" id="GO:0005524">
    <property type="term" value="F:ATP binding"/>
    <property type="evidence" value="ECO:0007669"/>
    <property type="project" value="UniProtKB-KW"/>
</dbReference>
<comment type="subcellular location">
    <subcellularLocation>
        <location evidence="1">Nucleus</location>
    </subcellularLocation>
</comment>
<dbReference type="GO" id="GO:0010468">
    <property type="term" value="P:regulation of gene expression"/>
    <property type="evidence" value="ECO:0007669"/>
    <property type="project" value="UniProtKB-ARBA"/>
</dbReference>
<keyword evidence="6" id="KW-0863">Zinc-finger</keyword>
<dbReference type="SUPFAM" id="SSF57903">
    <property type="entry name" value="FYVE/PHD zinc finger"/>
    <property type="match status" value="1"/>
</dbReference>
<evidence type="ECO:0000256" key="11">
    <source>
        <dbReference type="ARBA" id="ARBA00023204"/>
    </source>
</evidence>
<evidence type="ECO:0000256" key="8">
    <source>
        <dbReference type="ARBA" id="ARBA00022833"/>
    </source>
</evidence>
<dbReference type="GO" id="GO:0016787">
    <property type="term" value="F:hydrolase activity"/>
    <property type="evidence" value="ECO:0007669"/>
    <property type="project" value="UniProtKB-KW"/>
</dbReference>
<dbReference type="Gene3D" id="3.30.40.10">
    <property type="entry name" value="Zinc/RING finger domain, C3HC4 (zinc finger)"/>
    <property type="match status" value="1"/>
</dbReference>
<dbReference type="GO" id="GO:0031490">
    <property type="term" value="F:chromatin DNA binding"/>
    <property type="evidence" value="ECO:0007669"/>
    <property type="project" value="TreeGrafter"/>
</dbReference>
<evidence type="ECO:0000256" key="10">
    <source>
        <dbReference type="ARBA" id="ARBA00023125"/>
    </source>
</evidence>
<evidence type="ECO:0000256" key="12">
    <source>
        <dbReference type="ARBA" id="ARBA00023242"/>
    </source>
</evidence>
<evidence type="ECO:0000256" key="9">
    <source>
        <dbReference type="ARBA" id="ARBA00022840"/>
    </source>
</evidence>
<evidence type="ECO:0000256" key="3">
    <source>
        <dbReference type="ARBA" id="ARBA00022723"/>
    </source>
</evidence>
<keyword evidence="7" id="KW-0378">Hydrolase</keyword>
<keyword evidence="3" id="KW-0479">Metal-binding</keyword>
<dbReference type="PANTHER" id="PTHR46357">
    <property type="entry name" value="TRANSCRIPTIONAL REGULATOR ATRX"/>
    <property type="match status" value="1"/>
</dbReference>
<dbReference type="GO" id="GO:0003678">
    <property type="term" value="F:DNA helicase activity"/>
    <property type="evidence" value="ECO:0007669"/>
    <property type="project" value="UniProtKB-EC"/>
</dbReference>
<evidence type="ECO:0000256" key="1">
    <source>
        <dbReference type="ARBA" id="ARBA00004123"/>
    </source>
</evidence>
<keyword evidence="8" id="KW-0862">Zinc</keyword>
<dbReference type="AlphaFoldDB" id="A0A182IRE3"/>
<name>A0A182IRE3_ANOAO</name>